<name>A0A1M6HEL5_9FLAO</name>
<organism evidence="1 2">
    <name type="scientific">Flavobacterium haoranii</name>
    <dbReference type="NCBI Taxonomy" id="683124"/>
    <lineage>
        <taxon>Bacteria</taxon>
        <taxon>Pseudomonadati</taxon>
        <taxon>Bacteroidota</taxon>
        <taxon>Flavobacteriia</taxon>
        <taxon>Flavobacteriales</taxon>
        <taxon>Flavobacteriaceae</taxon>
        <taxon>Flavobacterium</taxon>
    </lineage>
</organism>
<dbReference type="AlphaFoldDB" id="A0A1M6HEL5"/>
<evidence type="ECO:0000313" key="2">
    <source>
        <dbReference type="Proteomes" id="UP000184232"/>
    </source>
</evidence>
<dbReference type="Proteomes" id="UP000184232">
    <property type="component" value="Unassembled WGS sequence"/>
</dbReference>
<proteinExistence type="predicted"/>
<reference evidence="1 2" key="1">
    <citation type="submission" date="2016-11" db="EMBL/GenBank/DDBJ databases">
        <authorList>
            <person name="Jaros S."/>
            <person name="Januszkiewicz K."/>
            <person name="Wedrychowicz H."/>
        </authorList>
    </citation>
    <scope>NUCLEOTIDE SEQUENCE [LARGE SCALE GENOMIC DNA]</scope>
    <source>
        <strain evidence="1 2">DSM 22807</strain>
    </source>
</reference>
<keyword evidence="2" id="KW-1185">Reference proteome</keyword>
<gene>
    <name evidence="1" type="ORF">SAMN05444337_1524</name>
</gene>
<dbReference type="OrthoDB" id="1163568at2"/>
<sequence length="64" mass="7422">MKLVIDELSSITLKDVMAESEYNLLNTRMAILKIAKGNVEEVKEFTKCAKLDFRDLIIWSMQDK</sequence>
<protein>
    <submittedName>
        <fullName evidence="1">Uncharacterized protein</fullName>
    </submittedName>
</protein>
<evidence type="ECO:0000313" key="1">
    <source>
        <dbReference type="EMBL" id="SHJ20641.1"/>
    </source>
</evidence>
<dbReference type="EMBL" id="FQZH01000002">
    <property type="protein sequence ID" value="SHJ20641.1"/>
    <property type="molecule type" value="Genomic_DNA"/>
</dbReference>
<accession>A0A1M6HEL5</accession>
<dbReference type="STRING" id="683124.SAMN05444337_1524"/>
<dbReference type="RefSeq" id="WP_143146205.1">
    <property type="nucleotide sequence ID" value="NZ_CP045292.1"/>
</dbReference>